<dbReference type="AlphaFoldDB" id="A0A4Y2AZ69"/>
<dbReference type="Proteomes" id="UP000499080">
    <property type="component" value="Unassembled WGS sequence"/>
</dbReference>
<gene>
    <name evidence="2" type="ORF">AVEN_117228_1</name>
</gene>
<keyword evidence="3" id="KW-1185">Reference proteome</keyword>
<feature type="region of interest" description="Disordered" evidence="1">
    <location>
        <begin position="112"/>
        <end position="164"/>
    </location>
</feature>
<organism evidence="2 3">
    <name type="scientific">Araneus ventricosus</name>
    <name type="common">Orbweaver spider</name>
    <name type="synonym">Epeira ventricosa</name>
    <dbReference type="NCBI Taxonomy" id="182803"/>
    <lineage>
        <taxon>Eukaryota</taxon>
        <taxon>Metazoa</taxon>
        <taxon>Ecdysozoa</taxon>
        <taxon>Arthropoda</taxon>
        <taxon>Chelicerata</taxon>
        <taxon>Arachnida</taxon>
        <taxon>Araneae</taxon>
        <taxon>Araneomorphae</taxon>
        <taxon>Entelegynae</taxon>
        <taxon>Araneoidea</taxon>
        <taxon>Araneidae</taxon>
        <taxon>Araneus</taxon>
    </lineage>
</organism>
<accession>A0A4Y2AZ69</accession>
<protein>
    <submittedName>
        <fullName evidence="2">Uncharacterized protein</fullName>
    </submittedName>
</protein>
<dbReference type="EMBL" id="BGPR01000037">
    <property type="protein sequence ID" value="GBL84479.1"/>
    <property type="molecule type" value="Genomic_DNA"/>
</dbReference>
<comment type="caution">
    <text evidence="2">The sequence shown here is derived from an EMBL/GenBank/DDBJ whole genome shotgun (WGS) entry which is preliminary data.</text>
</comment>
<proteinExistence type="predicted"/>
<evidence type="ECO:0000256" key="1">
    <source>
        <dbReference type="SAM" id="MobiDB-lite"/>
    </source>
</evidence>
<name>A0A4Y2AZ69_ARAVE</name>
<dbReference type="OrthoDB" id="6741597at2759"/>
<evidence type="ECO:0000313" key="2">
    <source>
        <dbReference type="EMBL" id="GBL84479.1"/>
    </source>
</evidence>
<reference evidence="2 3" key="1">
    <citation type="journal article" date="2019" name="Sci. Rep.">
        <title>Orb-weaving spider Araneus ventricosus genome elucidates the spidroin gene catalogue.</title>
        <authorList>
            <person name="Kono N."/>
            <person name="Nakamura H."/>
            <person name="Ohtoshi R."/>
            <person name="Moran D.A.P."/>
            <person name="Shinohara A."/>
            <person name="Yoshida Y."/>
            <person name="Fujiwara M."/>
            <person name="Mori M."/>
            <person name="Tomita M."/>
            <person name="Arakawa K."/>
        </authorList>
    </citation>
    <scope>NUCLEOTIDE SEQUENCE [LARGE SCALE GENOMIC DNA]</scope>
</reference>
<evidence type="ECO:0000313" key="3">
    <source>
        <dbReference type="Proteomes" id="UP000499080"/>
    </source>
</evidence>
<sequence length="227" mass="25473">MFFFALADSEVPVPENTTQGEANSSSEVLINTPQINLQPAEPGTSTVKPPSSTKHLHKISLIPRLSQVTAKHRIKKTAVLLTSIDDRIALKANLEKIFQKCKKIDKKDDKTTKRKFNVESGGGSHDSSSDIDECSNGIKFTTPKEKKGKIKSKKAKTDASQDGNNEQLDHTCDADVLFKECSENYYKTKKKCDWLRCIMCQMCLHEDCTIFDTFCVDCGRKHRSINK</sequence>